<dbReference type="PANTHER" id="PTHR37481">
    <property type="entry name" value="LIPOPOLYSACCHARIDE EXPORT SYSTEM PROTEIN LPTC"/>
    <property type="match status" value="1"/>
</dbReference>
<comment type="caution">
    <text evidence="7">The sequence shown here is derived from an EMBL/GenBank/DDBJ whole genome shotgun (WGS) entry which is preliminary data.</text>
</comment>
<evidence type="ECO:0000256" key="3">
    <source>
        <dbReference type="ARBA" id="ARBA00022692"/>
    </source>
</evidence>
<evidence type="ECO:0000256" key="5">
    <source>
        <dbReference type="ARBA" id="ARBA00023136"/>
    </source>
</evidence>
<keyword evidence="2" id="KW-0997">Cell inner membrane</keyword>
<dbReference type="AlphaFoldDB" id="A0A8J6N529"/>
<evidence type="ECO:0000313" key="8">
    <source>
        <dbReference type="Proteomes" id="UP000603545"/>
    </source>
</evidence>
<evidence type="ECO:0000256" key="1">
    <source>
        <dbReference type="ARBA" id="ARBA00022475"/>
    </source>
</evidence>
<reference evidence="7 8" key="1">
    <citation type="submission" date="2020-08" db="EMBL/GenBank/DDBJ databases">
        <title>Bridging the membrane lipid divide: bacteria of the FCB group superphylum have the potential to synthesize archaeal ether lipids.</title>
        <authorList>
            <person name="Villanueva L."/>
            <person name="Von Meijenfeldt F.A.B."/>
            <person name="Westbye A.B."/>
            <person name="Yadav S."/>
            <person name="Hopmans E.C."/>
            <person name="Dutilh B.E."/>
            <person name="Sinninghe Damste J.S."/>
        </authorList>
    </citation>
    <scope>NUCLEOTIDE SEQUENCE [LARGE SCALE GENOMIC DNA]</scope>
    <source>
        <strain evidence="7">NIOZ-UU82</strain>
    </source>
</reference>
<dbReference type="GO" id="GO:0030288">
    <property type="term" value="C:outer membrane-bounded periplasmic space"/>
    <property type="evidence" value="ECO:0007669"/>
    <property type="project" value="TreeGrafter"/>
</dbReference>
<dbReference type="Gene3D" id="2.60.450.10">
    <property type="entry name" value="Lipopolysaccharide (LPS) transport protein A like domain"/>
    <property type="match status" value="1"/>
</dbReference>
<organism evidence="7 8">
    <name type="scientific">Candidatus Desulfaltia bathyphila</name>
    <dbReference type="NCBI Taxonomy" id="2841697"/>
    <lineage>
        <taxon>Bacteria</taxon>
        <taxon>Pseudomonadati</taxon>
        <taxon>Thermodesulfobacteriota</taxon>
        <taxon>Desulfobacteria</taxon>
        <taxon>Desulfobacterales</taxon>
        <taxon>Desulfobacterales incertae sedis</taxon>
        <taxon>Candidatus Desulfaltia</taxon>
    </lineage>
</organism>
<keyword evidence="4 6" id="KW-1133">Transmembrane helix</keyword>
<dbReference type="EMBL" id="JACNLL010000024">
    <property type="protein sequence ID" value="MBC8198768.1"/>
    <property type="molecule type" value="Genomic_DNA"/>
</dbReference>
<name>A0A8J6N529_9BACT</name>
<dbReference type="GO" id="GO:0015221">
    <property type="term" value="F:lipopolysaccharide transmembrane transporter activity"/>
    <property type="evidence" value="ECO:0007669"/>
    <property type="project" value="InterPro"/>
</dbReference>
<accession>A0A8J6N529</accession>
<keyword evidence="1" id="KW-1003">Cell membrane</keyword>
<dbReference type="Pfam" id="PF06835">
    <property type="entry name" value="LptC"/>
    <property type="match status" value="1"/>
</dbReference>
<evidence type="ECO:0000256" key="6">
    <source>
        <dbReference type="SAM" id="Phobius"/>
    </source>
</evidence>
<evidence type="ECO:0000313" key="7">
    <source>
        <dbReference type="EMBL" id="MBC8198768.1"/>
    </source>
</evidence>
<keyword evidence="3 6" id="KW-0812">Transmembrane</keyword>
<feature type="transmembrane region" description="Helical" evidence="6">
    <location>
        <begin position="12"/>
        <end position="36"/>
    </location>
</feature>
<dbReference type="InterPro" id="IPR026265">
    <property type="entry name" value="LptC"/>
</dbReference>
<protein>
    <submittedName>
        <fullName evidence="7">LPS export ABC transporter periplasmic protein LptC</fullName>
    </submittedName>
</protein>
<dbReference type="GO" id="GO:0017089">
    <property type="term" value="F:glycolipid transfer activity"/>
    <property type="evidence" value="ECO:0007669"/>
    <property type="project" value="TreeGrafter"/>
</dbReference>
<sequence>MKKKNTKNKRLNFFLVTIILVSLGAISAVFIGYRLILNKEGKFISFLNTKANISISKVYQTATRDGIKEWSLEAKSAYYINATKQANLHDVIVTFFLKDEGKVYLTADQGILKTDSNDIEVTGNVVVQNETYSLKTKKLNYEHTKRIIFSKVPVEIVGDSLNLTADSMSFDLNTNRILFEGRIKGSFSEIITL</sequence>
<evidence type="ECO:0000256" key="4">
    <source>
        <dbReference type="ARBA" id="ARBA00022989"/>
    </source>
</evidence>
<dbReference type="InterPro" id="IPR010664">
    <property type="entry name" value="LipoPS_assembly_LptC-rel"/>
</dbReference>
<dbReference type="InterPro" id="IPR052363">
    <property type="entry name" value="LPS_export_LptC"/>
</dbReference>
<dbReference type="GO" id="GO:0005886">
    <property type="term" value="C:plasma membrane"/>
    <property type="evidence" value="ECO:0007669"/>
    <property type="project" value="InterPro"/>
</dbReference>
<evidence type="ECO:0000256" key="2">
    <source>
        <dbReference type="ARBA" id="ARBA00022519"/>
    </source>
</evidence>
<dbReference type="NCBIfam" id="TIGR04409">
    <property type="entry name" value="LptC_YrbK"/>
    <property type="match status" value="1"/>
</dbReference>
<dbReference type="Proteomes" id="UP000603545">
    <property type="component" value="Unassembled WGS sequence"/>
</dbReference>
<proteinExistence type="predicted"/>
<dbReference type="PANTHER" id="PTHR37481:SF1">
    <property type="entry name" value="LIPOPOLYSACCHARIDE EXPORT SYSTEM PROTEIN LPTC"/>
    <property type="match status" value="1"/>
</dbReference>
<gene>
    <name evidence="7" type="primary">lptC</name>
    <name evidence="7" type="ORF">H8E80_01800</name>
</gene>
<keyword evidence="5 6" id="KW-0472">Membrane</keyword>